<dbReference type="SMART" id="SM00895">
    <property type="entry name" value="FCD"/>
    <property type="match status" value="1"/>
</dbReference>
<keyword evidence="1" id="KW-0805">Transcription regulation</keyword>
<evidence type="ECO:0000256" key="4">
    <source>
        <dbReference type="SAM" id="MobiDB-lite"/>
    </source>
</evidence>
<feature type="region of interest" description="Disordered" evidence="4">
    <location>
        <begin position="225"/>
        <end position="256"/>
    </location>
</feature>
<dbReference type="SUPFAM" id="SSF46785">
    <property type="entry name" value="Winged helix' DNA-binding domain"/>
    <property type="match status" value="1"/>
</dbReference>
<dbReference type="InterPro" id="IPR000524">
    <property type="entry name" value="Tscrpt_reg_HTH_GntR"/>
</dbReference>
<dbReference type="PANTHER" id="PTHR43537:SF5">
    <property type="entry name" value="UXU OPERON TRANSCRIPTIONAL REGULATOR"/>
    <property type="match status" value="1"/>
</dbReference>
<dbReference type="GO" id="GO:0003677">
    <property type="term" value="F:DNA binding"/>
    <property type="evidence" value="ECO:0007669"/>
    <property type="project" value="UniProtKB-KW"/>
</dbReference>
<evidence type="ECO:0000313" key="7">
    <source>
        <dbReference type="Proteomes" id="UP000698242"/>
    </source>
</evidence>
<dbReference type="SMART" id="SM00345">
    <property type="entry name" value="HTH_GNTR"/>
    <property type="match status" value="1"/>
</dbReference>
<keyword evidence="7" id="KW-1185">Reference proteome</keyword>
<dbReference type="RefSeq" id="WP_236549744.1">
    <property type="nucleotide sequence ID" value="NZ_APKE01000019.1"/>
</dbReference>
<evidence type="ECO:0000313" key="6">
    <source>
        <dbReference type="EMBL" id="KAF0676071.1"/>
    </source>
</evidence>
<evidence type="ECO:0000259" key="5">
    <source>
        <dbReference type="PROSITE" id="PS50949"/>
    </source>
</evidence>
<keyword evidence="3" id="KW-0804">Transcription</keyword>
<sequence>MSGEPEEAELLAGLRDGLRDGTLLANGRVLPERQLAERMGVGRTRLRRLLDVIEAEGGIFRRQGQGTFAAPPPAAGAVRTLARQVTPQNVMEVRLEVEPALAALAAQRASAEELQLLRRLMGATLRAQDVRSYETADDIFHFKIAELAHNPLFLTIHQSIRSVRRHAQWTSRRRATMTPERLAELGRQHEELVTHISERRSAAAAGAMERHLITVSNAMLRERKIWSGEGPVPQEASSQRTDTRRGAPSDTLRPKT</sequence>
<dbReference type="Proteomes" id="UP000698242">
    <property type="component" value="Unassembled WGS sequence"/>
</dbReference>
<comment type="caution">
    <text evidence="6">The sequence shown here is derived from an EMBL/GenBank/DDBJ whole genome shotgun (WGS) entry which is preliminary data.</text>
</comment>
<reference evidence="6" key="1">
    <citation type="submission" date="2013-03" db="EMBL/GenBank/DDBJ databases">
        <title>Genome Sequence of the Profundibacterium mesophilum strain KAUST100406-0324T from Red Sea, a novel genus in the family Rhodobacteraceae.</title>
        <authorList>
            <person name="Essack M."/>
            <person name="Alam I."/>
            <person name="Lafi F."/>
            <person name="Alawi W."/>
            <person name="Kamanu F."/>
            <person name="Al-Suwailem A."/>
            <person name="Lee O.O."/>
            <person name="Xu Y."/>
            <person name="Bajic V."/>
            <person name="Qian P.-Y."/>
            <person name="Archer J."/>
        </authorList>
    </citation>
    <scope>NUCLEOTIDE SEQUENCE</scope>
    <source>
        <strain evidence="6">KAUST100406-0324</strain>
    </source>
</reference>
<dbReference type="PROSITE" id="PS50949">
    <property type="entry name" value="HTH_GNTR"/>
    <property type="match status" value="1"/>
</dbReference>
<evidence type="ECO:0000256" key="3">
    <source>
        <dbReference type="ARBA" id="ARBA00023163"/>
    </source>
</evidence>
<accession>A0A921NPI8</accession>
<dbReference type="InterPro" id="IPR008920">
    <property type="entry name" value="TF_FadR/GntR_C"/>
</dbReference>
<dbReference type="PANTHER" id="PTHR43537">
    <property type="entry name" value="TRANSCRIPTIONAL REGULATOR, GNTR FAMILY"/>
    <property type="match status" value="1"/>
</dbReference>
<dbReference type="EMBL" id="APKE01000019">
    <property type="protein sequence ID" value="KAF0676071.1"/>
    <property type="molecule type" value="Genomic_DNA"/>
</dbReference>
<dbReference type="Pfam" id="PF07729">
    <property type="entry name" value="FCD"/>
    <property type="match status" value="1"/>
</dbReference>
<name>A0A921NPI8_9RHOB</name>
<evidence type="ECO:0000256" key="1">
    <source>
        <dbReference type="ARBA" id="ARBA00023015"/>
    </source>
</evidence>
<dbReference type="InterPro" id="IPR036388">
    <property type="entry name" value="WH-like_DNA-bd_sf"/>
</dbReference>
<dbReference type="Gene3D" id="1.20.120.530">
    <property type="entry name" value="GntR ligand-binding domain-like"/>
    <property type="match status" value="1"/>
</dbReference>
<keyword evidence="2" id="KW-0238">DNA-binding</keyword>
<dbReference type="Pfam" id="PF00392">
    <property type="entry name" value="GntR"/>
    <property type="match status" value="1"/>
</dbReference>
<dbReference type="InterPro" id="IPR011711">
    <property type="entry name" value="GntR_C"/>
</dbReference>
<feature type="domain" description="HTH gntR-type" evidence="5">
    <location>
        <begin position="4"/>
        <end position="72"/>
    </location>
</feature>
<dbReference type="Gene3D" id="1.10.10.10">
    <property type="entry name" value="Winged helix-like DNA-binding domain superfamily/Winged helix DNA-binding domain"/>
    <property type="match status" value="1"/>
</dbReference>
<organism evidence="6 7">
    <name type="scientific">Profundibacterium mesophilum KAUST100406-0324</name>
    <dbReference type="NCBI Taxonomy" id="1037889"/>
    <lineage>
        <taxon>Bacteria</taxon>
        <taxon>Pseudomonadati</taxon>
        <taxon>Pseudomonadota</taxon>
        <taxon>Alphaproteobacteria</taxon>
        <taxon>Rhodobacterales</taxon>
        <taxon>Roseobacteraceae</taxon>
        <taxon>Profundibacterium</taxon>
    </lineage>
</organism>
<dbReference type="SUPFAM" id="SSF48008">
    <property type="entry name" value="GntR ligand-binding domain-like"/>
    <property type="match status" value="1"/>
</dbReference>
<gene>
    <name evidence="6" type="ORF">PMES_01635</name>
</gene>
<dbReference type="InterPro" id="IPR036390">
    <property type="entry name" value="WH_DNA-bd_sf"/>
</dbReference>
<dbReference type="AlphaFoldDB" id="A0A921NPI8"/>
<protein>
    <submittedName>
        <fullName evidence="6">V-type H+-transporting ATPase subunit E</fullName>
    </submittedName>
</protein>
<dbReference type="GO" id="GO:0003700">
    <property type="term" value="F:DNA-binding transcription factor activity"/>
    <property type="evidence" value="ECO:0007669"/>
    <property type="project" value="InterPro"/>
</dbReference>
<evidence type="ECO:0000256" key="2">
    <source>
        <dbReference type="ARBA" id="ARBA00023125"/>
    </source>
</evidence>
<proteinExistence type="predicted"/>